<organism evidence="1 2">
    <name type="scientific">Verticillium longisporum</name>
    <name type="common">Verticillium dahliae var. longisporum</name>
    <dbReference type="NCBI Taxonomy" id="100787"/>
    <lineage>
        <taxon>Eukaryota</taxon>
        <taxon>Fungi</taxon>
        <taxon>Dikarya</taxon>
        <taxon>Ascomycota</taxon>
        <taxon>Pezizomycotina</taxon>
        <taxon>Sordariomycetes</taxon>
        <taxon>Hypocreomycetidae</taxon>
        <taxon>Glomerellales</taxon>
        <taxon>Plectosphaerellaceae</taxon>
        <taxon>Verticillium</taxon>
    </lineage>
</organism>
<protein>
    <recommendedName>
        <fullName evidence="3">Zn(2)-C6 fungal-type domain-containing protein</fullName>
    </recommendedName>
</protein>
<reference evidence="2" key="1">
    <citation type="submission" date="2015-05" db="EMBL/GenBank/DDBJ databases">
        <authorList>
            <person name="Fogelqvist Johan"/>
        </authorList>
    </citation>
    <scope>NUCLEOTIDE SEQUENCE [LARGE SCALE GENOMIC DNA]</scope>
</reference>
<dbReference type="EMBL" id="CVQI01027779">
    <property type="protein sequence ID" value="CRK35322.1"/>
    <property type="molecule type" value="Genomic_DNA"/>
</dbReference>
<dbReference type="GO" id="GO:0008270">
    <property type="term" value="F:zinc ion binding"/>
    <property type="evidence" value="ECO:0007669"/>
    <property type="project" value="InterPro"/>
</dbReference>
<gene>
    <name evidence="1" type="ORF">BN1723_004104</name>
</gene>
<dbReference type="Proteomes" id="UP000045706">
    <property type="component" value="Unassembled WGS sequence"/>
</dbReference>
<dbReference type="Gene3D" id="4.10.240.10">
    <property type="entry name" value="Zn(2)-C6 fungal-type DNA-binding domain"/>
    <property type="match status" value="1"/>
</dbReference>
<name>A0A0G4MMF9_VERLO</name>
<proteinExistence type="predicted"/>
<evidence type="ECO:0008006" key="3">
    <source>
        <dbReference type="Google" id="ProtNLM"/>
    </source>
</evidence>
<sequence>MSFSSRNPLIYRQPVLPLAWSLPPVCPGNEVLAANDLDLQCDRKLPYCSQCHAHPSKCHYPEKSKRGIPFGYLTKLENRLAETESALFRTLASIVDSQSLEAAMAGPAPSSSSWTPRQNKVDRVTEWDNTPLRTSDDLLSWYQSKTSASGSAARADEIPVDPALPRSVSPTIESPLPDETLMDITQFTAAEADAGAAIDMLSEYDGSTYSEMGMSKAETLAKSRENLYF</sequence>
<dbReference type="InterPro" id="IPR036864">
    <property type="entry name" value="Zn2-C6_fun-type_DNA-bd_sf"/>
</dbReference>
<dbReference type="AlphaFoldDB" id="A0A0G4MMF9"/>
<evidence type="ECO:0000313" key="1">
    <source>
        <dbReference type="EMBL" id="CRK35322.1"/>
    </source>
</evidence>
<dbReference type="GO" id="GO:0000981">
    <property type="term" value="F:DNA-binding transcription factor activity, RNA polymerase II-specific"/>
    <property type="evidence" value="ECO:0007669"/>
    <property type="project" value="InterPro"/>
</dbReference>
<evidence type="ECO:0000313" key="2">
    <source>
        <dbReference type="Proteomes" id="UP000045706"/>
    </source>
</evidence>
<accession>A0A0G4MMF9</accession>